<dbReference type="PANTHER" id="PTHR11635">
    <property type="entry name" value="CAMP-DEPENDENT PROTEIN KINASE REGULATORY CHAIN"/>
    <property type="match status" value="1"/>
</dbReference>
<dbReference type="GO" id="GO:0005952">
    <property type="term" value="C:cAMP-dependent protein kinase complex"/>
    <property type="evidence" value="ECO:0007669"/>
    <property type="project" value="InterPro"/>
</dbReference>
<reference evidence="4 5" key="1">
    <citation type="journal article" date="2015" name="Sci. Rep.">
        <title>Genome of the facultative scuticociliatosis pathogen Pseudocohnilembus persalinus provides insight into its virulence through horizontal gene transfer.</title>
        <authorList>
            <person name="Xiong J."/>
            <person name="Wang G."/>
            <person name="Cheng J."/>
            <person name="Tian M."/>
            <person name="Pan X."/>
            <person name="Warren A."/>
            <person name="Jiang C."/>
            <person name="Yuan D."/>
            <person name="Miao W."/>
        </authorList>
    </citation>
    <scope>NUCLEOTIDE SEQUENCE [LARGE SCALE GENOMIC DNA]</scope>
    <source>
        <strain evidence="4">36N120E</strain>
    </source>
</reference>
<dbReference type="InterPro" id="IPR000595">
    <property type="entry name" value="cNMP-bd_dom"/>
</dbReference>
<dbReference type="SMART" id="SM00100">
    <property type="entry name" value="cNMP"/>
    <property type="match status" value="2"/>
</dbReference>
<dbReference type="Gene3D" id="2.60.120.10">
    <property type="entry name" value="Jelly Rolls"/>
    <property type="match status" value="2"/>
</dbReference>
<evidence type="ECO:0000313" key="4">
    <source>
        <dbReference type="EMBL" id="KRX03646.1"/>
    </source>
</evidence>
<feature type="compositionally biased region" description="Polar residues" evidence="2">
    <location>
        <begin position="347"/>
        <end position="407"/>
    </location>
</feature>
<evidence type="ECO:0000259" key="3">
    <source>
        <dbReference type="PROSITE" id="PS50042"/>
    </source>
</evidence>
<dbReference type="Pfam" id="PF00027">
    <property type="entry name" value="cNMP_binding"/>
    <property type="match status" value="2"/>
</dbReference>
<dbReference type="PROSITE" id="PS50042">
    <property type="entry name" value="CNMP_BINDING_3"/>
    <property type="match status" value="2"/>
</dbReference>
<evidence type="ECO:0000256" key="1">
    <source>
        <dbReference type="SAM" id="Coils"/>
    </source>
</evidence>
<feature type="compositionally biased region" description="Basic and acidic residues" evidence="2">
    <location>
        <begin position="336"/>
        <end position="345"/>
    </location>
</feature>
<dbReference type="GO" id="GO:0005829">
    <property type="term" value="C:cytosol"/>
    <property type="evidence" value="ECO:0007669"/>
    <property type="project" value="TreeGrafter"/>
</dbReference>
<dbReference type="AlphaFoldDB" id="A0A0V0QN10"/>
<comment type="caution">
    <text evidence="4">The sequence shown here is derived from an EMBL/GenBank/DDBJ whole genome shotgun (WGS) entry which is preliminary data.</text>
</comment>
<dbReference type="Proteomes" id="UP000054937">
    <property type="component" value="Unassembled WGS sequence"/>
</dbReference>
<dbReference type="InParanoid" id="A0A0V0QN10"/>
<protein>
    <submittedName>
        <fullName evidence="4">Cyclic nucleotide-binding protein</fullName>
    </submittedName>
</protein>
<evidence type="ECO:0000256" key="2">
    <source>
        <dbReference type="SAM" id="MobiDB-lite"/>
    </source>
</evidence>
<dbReference type="InterPro" id="IPR014710">
    <property type="entry name" value="RmlC-like_jellyroll"/>
</dbReference>
<dbReference type="SUPFAM" id="SSF51206">
    <property type="entry name" value="cAMP-binding domain-like"/>
    <property type="match status" value="2"/>
</dbReference>
<name>A0A0V0QN10_PSEPJ</name>
<dbReference type="OMA" id="FTIRCEK"/>
<feature type="domain" description="Cyclic nucleotide-binding" evidence="3">
    <location>
        <begin position="180"/>
        <end position="288"/>
    </location>
</feature>
<dbReference type="CDD" id="cd00038">
    <property type="entry name" value="CAP_ED"/>
    <property type="match status" value="2"/>
</dbReference>
<feature type="coiled-coil region" evidence="1">
    <location>
        <begin position="581"/>
        <end position="608"/>
    </location>
</feature>
<keyword evidence="5" id="KW-1185">Reference proteome</keyword>
<dbReference type="InterPro" id="IPR018490">
    <property type="entry name" value="cNMP-bd_dom_sf"/>
</dbReference>
<sequence length="1013" mass="119735">MDNINSSDLVIKQENQDGYKTMRKILKRTPEFRRENDLKQIVNFMSEIQYFKQFEENGENIVLKKCCQYMQLEEFKQGETVFQINSVGEKFYVIFTGEVEVLIPIVPGNFDKLMQITTLQQGKGFGELALINNTPRMAEIRCLQETQLLVIDKKTFNRSIRIRDQQKINQQLYYIKQLPFMQNARAHVQKQVYSRCLQLETNPGYYLFKEGDPSDNIYIIKEGEYGLKTLTCGMYFGEEDLYFNQNRSFTIRCEKIGSLAVIPKLLFQEFIFKDQYSQKYFKDTVPRKVKDLQEQVNRIRQNVMKLDNAKFLIEDRNYLLMNRSFQQECKIRQEKLKKSQKEKQKQANIQSQQNLESNLESSGKQIQKTQDSNTNDQKIKNQSNQNQPLQDNYSQKNRKVSNNSDNSRNQKKEQREKNKFINKIIDKDLDILKKKKNTKWFVKTREQSAAQLEAKDPKTKFFRKKKEIIWGNLADLINKQYADYDDIEENQQEDNQGGSQNINQRISNKQDNIFKQEIDPEFKDNQFVFINQVFKDDKYKVNQDVNKQLKLYDINIKKEIQIFEAQQNPYKNYLKIDEKLNNKSQNQINQTIQKITQANKTMNELNQNQLSLTINNQEDFNLLSITRLEPSLLSNRSQSQCKNYIESKFSQKKLTDFSSIQAKNVAFFNQDPYFSIQKIESEVQYQDFPEFKNQIISKDTNSQSYQHLGIPPKFPSTGQIDGQKKAAFSQSLVKFQDNKLEQKQGQVHFDELDTDLLNQNSMRRCKTQQSTNNRQQVELNFDTYQNQNQTNSVQNLDYKSGFNIYNKNMQISAFSGRKTILRPTTSLNKISKSQISEFQNQAQQSEYYINENSRKEIINNNYLIDNQVNKHNNIKTWSNLLESKNQVSKNQFSVKTLENIDLYEFNENVKSTRELNNQILNNTNNNIKQKQQLKQKIFTGLLSCDKKNKNYKQSRQLLIHSAKGKNPKGPIFSKENQQRDKYLGKEKIKRNQLMLRKMQENQVLNINNAYIQN</sequence>
<dbReference type="OrthoDB" id="417078at2759"/>
<keyword evidence="1" id="KW-0175">Coiled coil</keyword>
<dbReference type="GO" id="GO:0030552">
    <property type="term" value="F:cAMP binding"/>
    <property type="evidence" value="ECO:0007669"/>
    <property type="project" value="TreeGrafter"/>
</dbReference>
<feature type="compositionally biased region" description="Basic and acidic residues" evidence="2">
    <location>
        <begin position="408"/>
        <end position="419"/>
    </location>
</feature>
<feature type="domain" description="Cyclic nucleotide-binding" evidence="3">
    <location>
        <begin position="70"/>
        <end position="160"/>
    </location>
</feature>
<proteinExistence type="predicted"/>
<gene>
    <name evidence="4" type="ORF">PPERSA_04198</name>
</gene>
<dbReference type="GO" id="GO:0004862">
    <property type="term" value="F:cAMP-dependent protein kinase inhibitor activity"/>
    <property type="evidence" value="ECO:0007669"/>
    <property type="project" value="TreeGrafter"/>
</dbReference>
<feature type="region of interest" description="Disordered" evidence="2">
    <location>
        <begin position="336"/>
        <end position="419"/>
    </location>
</feature>
<organism evidence="4 5">
    <name type="scientific">Pseudocohnilembus persalinus</name>
    <name type="common">Ciliate</name>
    <dbReference type="NCBI Taxonomy" id="266149"/>
    <lineage>
        <taxon>Eukaryota</taxon>
        <taxon>Sar</taxon>
        <taxon>Alveolata</taxon>
        <taxon>Ciliophora</taxon>
        <taxon>Intramacronucleata</taxon>
        <taxon>Oligohymenophorea</taxon>
        <taxon>Scuticociliatia</taxon>
        <taxon>Philasterida</taxon>
        <taxon>Pseudocohnilembidae</taxon>
        <taxon>Pseudocohnilembus</taxon>
    </lineage>
</organism>
<dbReference type="InterPro" id="IPR050503">
    <property type="entry name" value="cAMP-dep_PK_reg_su-like"/>
</dbReference>
<dbReference type="GO" id="GO:0034236">
    <property type="term" value="F:protein kinase A catalytic subunit binding"/>
    <property type="evidence" value="ECO:0007669"/>
    <property type="project" value="TreeGrafter"/>
</dbReference>
<evidence type="ECO:0000313" key="5">
    <source>
        <dbReference type="Proteomes" id="UP000054937"/>
    </source>
</evidence>
<dbReference type="EMBL" id="LDAU01000129">
    <property type="protein sequence ID" value="KRX03646.1"/>
    <property type="molecule type" value="Genomic_DNA"/>
</dbReference>
<dbReference type="PANTHER" id="PTHR11635:SF152">
    <property type="entry name" value="CAMP-DEPENDENT PROTEIN KINASE TYPE I REGULATORY SUBUNIT-RELATED"/>
    <property type="match status" value="1"/>
</dbReference>
<accession>A0A0V0QN10</accession>